<reference evidence="2" key="1">
    <citation type="submission" date="2018-05" db="EMBL/GenBank/DDBJ databases">
        <authorList>
            <person name="Lanie J.A."/>
            <person name="Ng W.-L."/>
            <person name="Kazmierczak K.M."/>
            <person name="Andrzejewski T.M."/>
            <person name="Davidsen T.M."/>
            <person name="Wayne K.J."/>
            <person name="Tettelin H."/>
            <person name="Glass J.I."/>
            <person name="Rusch D."/>
            <person name="Podicherti R."/>
            <person name="Tsui H.-C.T."/>
            <person name="Winkler M.E."/>
        </authorList>
    </citation>
    <scope>NUCLEOTIDE SEQUENCE</scope>
</reference>
<dbReference type="EMBL" id="UINC01000064">
    <property type="protein sequence ID" value="SUZ48351.1"/>
    <property type="molecule type" value="Genomic_DNA"/>
</dbReference>
<organism evidence="2">
    <name type="scientific">marine metagenome</name>
    <dbReference type="NCBI Taxonomy" id="408172"/>
    <lineage>
        <taxon>unclassified sequences</taxon>
        <taxon>metagenomes</taxon>
        <taxon>ecological metagenomes</taxon>
    </lineage>
</organism>
<gene>
    <name evidence="2" type="ORF">METZ01_LOCUS1205</name>
</gene>
<proteinExistence type="predicted"/>
<dbReference type="AlphaFoldDB" id="A0A381N1A1"/>
<feature type="compositionally biased region" description="Basic and acidic residues" evidence="1">
    <location>
        <begin position="229"/>
        <end position="255"/>
    </location>
</feature>
<feature type="compositionally biased region" description="Basic and acidic residues" evidence="1">
    <location>
        <begin position="187"/>
        <end position="209"/>
    </location>
</feature>
<dbReference type="Gene3D" id="1.10.287.700">
    <property type="entry name" value="Helix hairpin bin"/>
    <property type="match status" value="1"/>
</dbReference>
<accession>A0A381N1A1</accession>
<evidence type="ECO:0000256" key="1">
    <source>
        <dbReference type="SAM" id="MobiDB-lite"/>
    </source>
</evidence>
<evidence type="ECO:0000313" key="2">
    <source>
        <dbReference type="EMBL" id="SUZ48351.1"/>
    </source>
</evidence>
<name>A0A381N1A1_9ZZZZ</name>
<feature type="region of interest" description="Disordered" evidence="1">
    <location>
        <begin position="181"/>
        <end position="255"/>
    </location>
</feature>
<protein>
    <submittedName>
        <fullName evidence="2">Uncharacterized protein</fullName>
    </submittedName>
</protein>
<sequence>MNKLLKQMMKAALKPLELIENQYVAGGLKLFLVLYAGMIAPKLPNFIAKLFKNAVVKMVVLFLIVYTGIKDPMMSLMIAVGFTLTMVSLNRLETAKDVHDLLDAVVDVPQELLNEIIDGAQGLANEASEFADDNVLDHVKLGYANQANKYADKAVDFAQDLGNKVVDGAQGLVSKAVGMALPKKKAPKAEQKAEEFSLEDPASKFDMEKMGQLGELSGWMANSQNEASVEQKQEEPKQEEPKQEEPKQEEPKQEE</sequence>